<keyword evidence="2" id="KW-1185">Reference proteome</keyword>
<accession>A0ACB9MRF9</accession>
<proteinExistence type="predicted"/>
<comment type="caution">
    <text evidence="1">The sequence shown here is derived from an EMBL/GenBank/DDBJ whole genome shotgun (WGS) entry which is preliminary data.</text>
</comment>
<evidence type="ECO:0000313" key="2">
    <source>
        <dbReference type="Proteomes" id="UP000828941"/>
    </source>
</evidence>
<evidence type="ECO:0000313" key="1">
    <source>
        <dbReference type="EMBL" id="KAI4326767.1"/>
    </source>
</evidence>
<gene>
    <name evidence="1" type="ORF">L6164_019304</name>
</gene>
<sequence>MVQAFISCVTTGNVKVQWNVCHAFGNLFLNETLKLQCMDWAPFVFGILLQLLRDSSNYKIRIQAAAALAVPVSVLDYGLSFSDVVQGVEHAIENLGVDQISTASNFKYRVALQKQLTLTMLHVLSFSFGANHDSLKDFLVKKASFLKDWFKALCSPVQDAKWLGAEDKSFEDRMEVMGSGFRVQGSGVRVQGSGFRGEGSGFRGFWGLGVSGLGLRVEGFRLRVQGFRGSGFRVQGSGFRVQGSGFRVQGSGFRGEGSGFRGFWGLGVSGLGLRVEGFRLRVQGFRVWGFRVQGSGFRVQGSGFRVQGSGVRVQGSGVRVQGLGVRVSGFGFRVRV</sequence>
<reference evidence="1 2" key="1">
    <citation type="journal article" date="2022" name="DNA Res.">
        <title>Chromosomal-level genome assembly of the orchid tree Bauhinia variegata (Leguminosae; Cercidoideae) supports the allotetraploid origin hypothesis of Bauhinia.</title>
        <authorList>
            <person name="Zhong Y."/>
            <person name="Chen Y."/>
            <person name="Zheng D."/>
            <person name="Pang J."/>
            <person name="Liu Y."/>
            <person name="Luo S."/>
            <person name="Meng S."/>
            <person name="Qian L."/>
            <person name="Wei D."/>
            <person name="Dai S."/>
            <person name="Zhou R."/>
        </authorList>
    </citation>
    <scope>NUCLEOTIDE SEQUENCE [LARGE SCALE GENOMIC DNA]</scope>
    <source>
        <strain evidence="1">BV-YZ2020</strain>
    </source>
</reference>
<dbReference type="EMBL" id="CM039433">
    <property type="protein sequence ID" value="KAI4326767.1"/>
    <property type="molecule type" value="Genomic_DNA"/>
</dbReference>
<dbReference type="Proteomes" id="UP000828941">
    <property type="component" value="Chromosome 8"/>
</dbReference>
<protein>
    <submittedName>
        <fullName evidence="1">Uncharacterized protein</fullName>
    </submittedName>
</protein>
<organism evidence="1 2">
    <name type="scientific">Bauhinia variegata</name>
    <name type="common">Purple orchid tree</name>
    <name type="synonym">Phanera variegata</name>
    <dbReference type="NCBI Taxonomy" id="167791"/>
    <lineage>
        <taxon>Eukaryota</taxon>
        <taxon>Viridiplantae</taxon>
        <taxon>Streptophyta</taxon>
        <taxon>Embryophyta</taxon>
        <taxon>Tracheophyta</taxon>
        <taxon>Spermatophyta</taxon>
        <taxon>Magnoliopsida</taxon>
        <taxon>eudicotyledons</taxon>
        <taxon>Gunneridae</taxon>
        <taxon>Pentapetalae</taxon>
        <taxon>rosids</taxon>
        <taxon>fabids</taxon>
        <taxon>Fabales</taxon>
        <taxon>Fabaceae</taxon>
        <taxon>Cercidoideae</taxon>
        <taxon>Cercideae</taxon>
        <taxon>Bauhiniinae</taxon>
        <taxon>Bauhinia</taxon>
    </lineage>
</organism>
<name>A0ACB9MRF9_BAUVA</name>